<feature type="compositionally biased region" description="Polar residues" evidence="10">
    <location>
        <begin position="116"/>
        <end position="125"/>
    </location>
</feature>
<dbReference type="Gene3D" id="2.10.110.10">
    <property type="entry name" value="Cysteine Rich Protein"/>
    <property type="match status" value="1"/>
</dbReference>
<dbReference type="SUPFAM" id="SSF47576">
    <property type="entry name" value="Calponin-homology domain, CH-domain"/>
    <property type="match status" value="1"/>
</dbReference>
<evidence type="ECO:0000313" key="14">
    <source>
        <dbReference type="EMBL" id="GFG29251.1"/>
    </source>
</evidence>
<reference evidence="15" key="1">
    <citation type="submission" date="2020-01" db="EMBL/GenBank/DDBJ databases">
        <title>Draft genome sequence of the Termite Coptotermes fromosanus.</title>
        <authorList>
            <person name="Itakura S."/>
            <person name="Yosikawa Y."/>
            <person name="Umezawa K."/>
        </authorList>
    </citation>
    <scope>NUCLEOTIDE SEQUENCE [LARGE SCALE GENOMIC DNA]</scope>
</reference>
<dbReference type="PROSITE" id="PS51848">
    <property type="entry name" value="BMERB"/>
    <property type="match status" value="1"/>
</dbReference>
<dbReference type="GO" id="GO:0046872">
    <property type="term" value="F:metal ion binding"/>
    <property type="evidence" value="ECO:0007669"/>
    <property type="project" value="UniProtKB-KW"/>
</dbReference>
<dbReference type="InterPro" id="IPR022735">
    <property type="entry name" value="bMERB_dom"/>
</dbReference>
<dbReference type="SMART" id="SM00132">
    <property type="entry name" value="LIM"/>
    <property type="match status" value="1"/>
</dbReference>
<dbReference type="InParanoid" id="A0A6L2PA89"/>
<dbReference type="Pfam" id="PF00307">
    <property type="entry name" value="CH"/>
    <property type="match status" value="1"/>
</dbReference>
<evidence type="ECO:0000259" key="12">
    <source>
        <dbReference type="PROSITE" id="PS50023"/>
    </source>
</evidence>
<evidence type="ECO:0000256" key="8">
    <source>
        <dbReference type="PROSITE-ProRule" id="PRU00125"/>
    </source>
</evidence>
<dbReference type="Pfam" id="PF00412">
    <property type="entry name" value="LIM"/>
    <property type="match status" value="1"/>
</dbReference>
<feature type="compositionally biased region" description="Polar residues" evidence="10">
    <location>
        <begin position="477"/>
        <end position="486"/>
    </location>
</feature>
<keyword evidence="2" id="KW-0597">Phosphoprotein</keyword>
<dbReference type="Pfam" id="PF12130">
    <property type="entry name" value="bMERB_dom"/>
    <property type="match status" value="1"/>
</dbReference>
<dbReference type="Gene3D" id="1.10.418.10">
    <property type="entry name" value="Calponin-like domain"/>
    <property type="match status" value="1"/>
</dbReference>
<dbReference type="CDD" id="cd09400">
    <property type="entry name" value="LIM_like_1"/>
    <property type="match status" value="1"/>
</dbReference>
<dbReference type="AlphaFoldDB" id="A0A6L2PA89"/>
<evidence type="ECO:0000259" key="11">
    <source>
        <dbReference type="PROSITE" id="PS50021"/>
    </source>
</evidence>
<dbReference type="PROSITE" id="PS00478">
    <property type="entry name" value="LIM_DOMAIN_1"/>
    <property type="match status" value="1"/>
</dbReference>
<feature type="region of interest" description="Disordered" evidence="10">
    <location>
        <begin position="466"/>
        <end position="489"/>
    </location>
</feature>
<dbReference type="FunFam" id="1.10.418.10:FF:000023">
    <property type="entry name" value="EH domain-binding protein 1 isoform X1"/>
    <property type="match status" value="1"/>
</dbReference>
<feature type="region of interest" description="Disordered" evidence="10">
    <location>
        <begin position="116"/>
        <end position="155"/>
    </location>
</feature>
<dbReference type="GO" id="GO:0005768">
    <property type="term" value="C:endosome"/>
    <property type="evidence" value="ECO:0007669"/>
    <property type="project" value="UniProtKB-SubCell"/>
</dbReference>
<evidence type="ECO:0008006" key="16">
    <source>
        <dbReference type="Google" id="ProtNLM"/>
    </source>
</evidence>
<gene>
    <name evidence="14" type="ORF">Cfor_11402</name>
</gene>
<comment type="caution">
    <text evidence="14">The sequence shown here is derived from an EMBL/GenBank/DDBJ whole genome shotgun (WGS) entry which is preliminary data.</text>
</comment>
<evidence type="ECO:0000256" key="6">
    <source>
        <dbReference type="ARBA" id="ARBA00023038"/>
    </source>
</evidence>
<evidence type="ECO:0000256" key="10">
    <source>
        <dbReference type="SAM" id="MobiDB-lite"/>
    </source>
</evidence>
<feature type="coiled-coil region" evidence="9">
    <location>
        <begin position="943"/>
        <end position="970"/>
    </location>
</feature>
<evidence type="ECO:0000256" key="4">
    <source>
        <dbReference type="ARBA" id="ARBA00022753"/>
    </source>
</evidence>
<keyword evidence="15" id="KW-1185">Reference proteome</keyword>
<dbReference type="PROSITE" id="PS50023">
    <property type="entry name" value="LIM_DOMAIN_2"/>
    <property type="match status" value="1"/>
</dbReference>
<keyword evidence="7 9" id="KW-0175">Coiled coil</keyword>
<feature type="compositionally biased region" description="Low complexity" evidence="10">
    <location>
        <begin position="766"/>
        <end position="781"/>
    </location>
</feature>
<keyword evidence="3 8" id="KW-0479">Metal-binding</keyword>
<feature type="domain" description="LIM zinc-binding" evidence="12">
    <location>
        <begin position="158"/>
        <end position="220"/>
    </location>
</feature>
<feature type="region of interest" description="Disordered" evidence="10">
    <location>
        <begin position="864"/>
        <end position="933"/>
    </location>
</feature>
<dbReference type="InterPro" id="IPR036872">
    <property type="entry name" value="CH_dom_sf"/>
</dbReference>
<accession>A0A6L2PA89</accession>
<keyword evidence="6 8" id="KW-0440">LIM domain</keyword>
<evidence type="ECO:0000256" key="5">
    <source>
        <dbReference type="ARBA" id="ARBA00022833"/>
    </source>
</evidence>
<feature type="region of interest" description="Disordered" evidence="10">
    <location>
        <begin position="1113"/>
        <end position="1164"/>
    </location>
</feature>
<dbReference type="PANTHER" id="PTHR23167:SF84">
    <property type="entry name" value="ALPHA ACTININ 3-RELATED"/>
    <property type="match status" value="1"/>
</dbReference>
<keyword evidence="4" id="KW-0967">Endosome</keyword>
<feature type="compositionally biased region" description="Acidic residues" evidence="10">
    <location>
        <begin position="714"/>
        <end position="725"/>
    </location>
</feature>
<dbReference type="PANTHER" id="PTHR23167">
    <property type="entry name" value="CALPONIN HOMOLOGY DOMAIN-CONTAINING PROTEIN DDB_G0272472-RELATED"/>
    <property type="match status" value="1"/>
</dbReference>
<dbReference type="InterPro" id="IPR001781">
    <property type="entry name" value="Znf_LIM"/>
</dbReference>
<dbReference type="SMART" id="SM00033">
    <property type="entry name" value="CH"/>
    <property type="match status" value="1"/>
</dbReference>
<feature type="compositionally biased region" description="Polar residues" evidence="10">
    <location>
        <begin position="804"/>
        <end position="817"/>
    </location>
</feature>
<evidence type="ECO:0000313" key="15">
    <source>
        <dbReference type="Proteomes" id="UP000502823"/>
    </source>
</evidence>
<dbReference type="SMART" id="SM01203">
    <property type="entry name" value="DUF3585"/>
    <property type="match status" value="1"/>
</dbReference>
<evidence type="ECO:0000256" key="2">
    <source>
        <dbReference type="ARBA" id="ARBA00022553"/>
    </source>
</evidence>
<protein>
    <recommendedName>
        <fullName evidence="16">Calponin-homology (CH) domain-containing protein</fullName>
    </recommendedName>
</protein>
<evidence type="ECO:0000256" key="7">
    <source>
        <dbReference type="ARBA" id="ARBA00023054"/>
    </source>
</evidence>
<feature type="domain" description="Calponin-homology (CH)" evidence="11">
    <location>
        <begin position="9"/>
        <end position="115"/>
    </location>
</feature>
<evidence type="ECO:0000259" key="13">
    <source>
        <dbReference type="PROSITE" id="PS51848"/>
    </source>
</evidence>
<evidence type="ECO:0000256" key="3">
    <source>
        <dbReference type="ARBA" id="ARBA00022723"/>
    </source>
</evidence>
<organism evidence="14 15">
    <name type="scientific">Coptotermes formosanus</name>
    <name type="common">Formosan subterranean termite</name>
    <dbReference type="NCBI Taxonomy" id="36987"/>
    <lineage>
        <taxon>Eukaryota</taxon>
        <taxon>Metazoa</taxon>
        <taxon>Ecdysozoa</taxon>
        <taxon>Arthropoda</taxon>
        <taxon>Hexapoda</taxon>
        <taxon>Insecta</taxon>
        <taxon>Pterygota</taxon>
        <taxon>Neoptera</taxon>
        <taxon>Polyneoptera</taxon>
        <taxon>Dictyoptera</taxon>
        <taxon>Blattodea</taxon>
        <taxon>Blattoidea</taxon>
        <taxon>Termitoidae</taxon>
        <taxon>Rhinotermitidae</taxon>
        <taxon>Coptotermes</taxon>
    </lineage>
</organism>
<dbReference type="InterPro" id="IPR050540">
    <property type="entry name" value="F-actin_Monoox_Mical"/>
</dbReference>
<sequence>SKHRRMGEKRGMKALEAWCKKVTDGYRGVKIDNMTTCWRDGLAFCAIIHHFRPDLIDFDNLEKNDIYHNNELAFRTAEHHLGIPALLDAEDMVEYEVPDRLSILTYLSQFYQTFTGSQQGSSPTRVLSKRPVSTEEGVLSPVSESPPSKVAASSGRREPCAKCGLPVFIAERLLVSGRTLYHRTCFRCARCQHQLSLANFYETEGGEYCCETCPDEVLDSLNLEDKSKIASQNEESTLDMIGHAGPQDEYSAEFELALEKLRVPHVGEVKEQPVLKHSKARSDFMSSQLNLPGLQDAKELSSIASNEKTLPKIEQQGIDNNKENVCSLISQYSALEGQNVHHASYSALNTSSLNNVCKLRDKVITKDSFVNIDNTPPSDSEHNVAAEHFSTKSDVPSTVGDSLVSGNSVPLKVSSSSCNSVGGGNELEARNDTVAVKGVHDKELNSFGDTSSSIVKIRRKLFESGGNTEENAKASKTRSTNKSTVYQKDETSSAPLGLLITRTASVEPADRNLLVEANKVEVQENQDGQEKSVAELDISKEKSKVETCETIEIVGSPLKEDSQPYIVDSVKCVHSKDRMANMTLSGVSDMQELDKNDIPKDTSSIKVVEVGDFQTSLALPESTAARKNSDCMYPNELNPFGDDDDTEQTCEESGVYKPSERKVARDMNPFGSTDDEAEMQIRVEPSTPLVPVITDRVKKVLEAPKVNLNPFWSDGEEPSSGDENADSPCSKSERLPVPRPRTVIVTPEPRPVPRKSLMRNSSDKFGSASSLSSLSSAGGTSSRKKKKPAPAPPRAQDLFPETLTVPSDNSSEASSPCPSLGYSLSPVATSRHRKSRPAPPPPTAMHGTAALSFSEAKLAVEKLEDSPFYTSEGEREKNKKDVTNRNRQSQSSNTVSFEGPMSLGEQQLILGPNKSTYGPWKRKKGPAPPRPVPQRRQIKAIPMKEVKRELDDIEVQQQELERQGVTLEKTIRDKFDQASNCDDDTSMTPDVEDLVLQLFELVNEKNELFRRQAELMYLRRTQRLEEEHADLEYQIRCLMDVPEHAKTDSDKAREEELIQRLVEVVERRNEIVECLEMDRIREAEEDRSIRSRLGMFSKGKILCQEEVTLPNSYSGKLKKKKRDKEKQSNKKAVKSEIDVDKDVDEKEESLPKHTKGKKSKRKWF</sequence>
<evidence type="ECO:0000256" key="9">
    <source>
        <dbReference type="SAM" id="Coils"/>
    </source>
</evidence>
<feature type="compositionally biased region" description="Basic and acidic residues" evidence="10">
    <location>
        <begin position="872"/>
        <end position="884"/>
    </location>
</feature>
<dbReference type="CDD" id="cd21253">
    <property type="entry name" value="CH_MICALL2"/>
    <property type="match status" value="1"/>
</dbReference>
<feature type="region of interest" description="Disordered" evidence="10">
    <location>
        <begin position="708"/>
        <end position="850"/>
    </location>
</feature>
<feature type="compositionally biased region" description="Polar residues" evidence="10">
    <location>
        <begin position="885"/>
        <end position="896"/>
    </location>
</feature>
<evidence type="ECO:0000256" key="1">
    <source>
        <dbReference type="ARBA" id="ARBA00004177"/>
    </source>
</evidence>
<dbReference type="InterPro" id="IPR001715">
    <property type="entry name" value="CH_dom"/>
</dbReference>
<feature type="compositionally biased region" description="Basic and acidic residues" evidence="10">
    <location>
        <begin position="1124"/>
        <end position="1151"/>
    </location>
</feature>
<feature type="compositionally biased region" description="Basic residues" evidence="10">
    <location>
        <begin position="1152"/>
        <end position="1164"/>
    </location>
</feature>
<dbReference type="Proteomes" id="UP000502823">
    <property type="component" value="Unassembled WGS sequence"/>
</dbReference>
<dbReference type="FunCoup" id="A0A6L2PA89">
    <property type="interactions" value="513"/>
</dbReference>
<proteinExistence type="predicted"/>
<dbReference type="PROSITE" id="PS50021">
    <property type="entry name" value="CH"/>
    <property type="match status" value="1"/>
</dbReference>
<dbReference type="OrthoDB" id="10017054at2759"/>
<name>A0A6L2PA89_COPFO</name>
<feature type="non-terminal residue" evidence="14">
    <location>
        <position position="1"/>
    </location>
</feature>
<keyword evidence="5 8" id="KW-0862">Zinc</keyword>
<dbReference type="EMBL" id="BLKM01010103">
    <property type="protein sequence ID" value="GFG29251.1"/>
    <property type="molecule type" value="Genomic_DNA"/>
</dbReference>
<feature type="domain" description="BMERB" evidence="13">
    <location>
        <begin position="930"/>
        <end position="1091"/>
    </location>
</feature>
<comment type="subcellular location">
    <subcellularLocation>
        <location evidence="1">Endosome</location>
    </subcellularLocation>
</comment>